<protein>
    <submittedName>
        <fullName evidence="9">Biopolymer transport protein ExbD/TolR</fullName>
    </submittedName>
</protein>
<dbReference type="GO" id="GO:0022857">
    <property type="term" value="F:transmembrane transporter activity"/>
    <property type="evidence" value="ECO:0007669"/>
    <property type="project" value="InterPro"/>
</dbReference>
<evidence type="ECO:0000256" key="5">
    <source>
        <dbReference type="ARBA" id="ARBA00022989"/>
    </source>
</evidence>
<evidence type="ECO:0000313" key="9">
    <source>
        <dbReference type="EMBL" id="KIT17911.1"/>
    </source>
</evidence>
<evidence type="ECO:0000256" key="8">
    <source>
        <dbReference type="SAM" id="Phobius"/>
    </source>
</evidence>
<dbReference type="OrthoDB" id="7851776at2"/>
<comment type="caution">
    <text evidence="9">The sequence shown here is derived from an EMBL/GenBank/DDBJ whole genome shotgun (WGS) entry which is preliminary data.</text>
</comment>
<dbReference type="InterPro" id="IPR003400">
    <property type="entry name" value="ExbD"/>
</dbReference>
<evidence type="ECO:0000313" key="10">
    <source>
        <dbReference type="Proteomes" id="UP000032232"/>
    </source>
</evidence>
<dbReference type="Proteomes" id="UP000032232">
    <property type="component" value="Unassembled WGS sequence"/>
</dbReference>
<comment type="similarity">
    <text evidence="2 7">Belongs to the ExbD/TolR family.</text>
</comment>
<keyword evidence="5 8" id="KW-1133">Transmembrane helix</keyword>
<dbReference type="AlphaFoldDB" id="A0A0D1ELS5"/>
<dbReference type="GO" id="GO:0005886">
    <property type="term" value="C:plasma membrane"/>
    <property type="evidence" value="ECO:0007669"/>
    <property type="project" value="UniProtKB-SubCell"/>
</dbReference>
<dbReference type="RefSeq" id="WP_052500714.1">
    <property type="nucleotide sequence ID" value="NZ_FZPF01000008.1"/>
</dbReference>
<comment type="subcellular location">
    <subcellularLocation>
        <location evidence="1">Cell membrane</location>
        <topology evidence="1">Single-pass membrane protein</topology>
    </subcellularLocation>
    <subcellularLocation>
        <location evidence="7">Cell membrane</location>
        <topology evidence="7">Single-pass type II membrane protein</topology>
    </subcellularLocation>
</comment>
<name>A0A0D1ELS5_9RHOB</name>
<keyword evidence="4 7" id="KW-0812">Transmembrane</keyword>
<keyword evidence="7" id="KW-0813">Transport</keyword>
<sequence length="146" mass="15074">MQARSASIIPIRRRKGYRFALTPLADAMFQLLIFFMLSSSLAPYSLMTLKPGAASQRGAGESPAPAAPAGPPSAIWTVDAGAVIAGGQRFGFDALPRLSARMAAQDDGGVLLITRPAARVQDMVAVLEALSAANVPAVRLAPGLGS</sequence>
<organism evidence="9 10">
    <name type="scientific">Jannaschia aquimarina</name>
    <dbReference type="NCBI Taxonomy" id="935700"/>
    <lineage>
        <taxon>Bacteria</taxon>
        <taxon>Pseudomonadati</taxon>
        <taxon>Pseudomonadota</taxon>
        <taxon>Alphaproteobacteria</taxon>
        <taxon>Rhodobacterales</taxon>
        <taxon>Roseobacteraceae</taxon>
        <taxon>Jannaschia</taxon>
    </lineage>
</organism>
<evidence type="ECO:0000256" key="2">
    <source>
        <dbReference type="ARBA" id="ARBA00005811"/>
    </source>
</evidence>
<dbReference type="STRING" id="935700.jaqu_03360"/>
<evidence type="ECO:0000256" key="4">
    <source>
        <dbReference type="ARBA" id="ARBA00022692"/>
    </source>
</evidence>
<evidence type="ECO:0000256" key="7">
    <source>
        <dbReference type="RuleBase" id="RU003879"/>
    </source>
</evidence>
<dbReference type="GO" id="GO:0015031">
    <property type="term" value="P:protein transport"/>
    <property type="evidence" value="ECO:0007669"/>
    <property type="project" value="UniProtKB-KW"/>
</dbReference>
<gene>
    <name evidence="9" type="ORF">jaqu_03360</name>
</gene>
<proteinExistence type="inferred from homology"/>
<accession>A0A0D1ELS5</accession>
<dbReference type="Pfam" id="PF02472">
    <property type="entry name" value="ExbD"/>
    <property type="match status" value="1"/>
</dbReference>
<reference evidence="9 10" key="1">
    <citation type="submission" date="2015-02" db="EMBL/GenBank/DDBJ databases">
        <title>Genome Sequence of Jannaschia aquimarina DSM28248, a member of the Roseobacter clade.</title>
        <authorList>
            <person name="Voget S."/>
            <person name="Daniel R."/>
        </authorList>
    </citation>
    <scope>NUCLEOTIDE SEQUENCE [LARGE SCALE GENOMIC DNA]</scope>
    <source>
        <strain evidence="9 10">GSW-M26</strain>
    </source>
</reference>
<evidence type="ECO:0000256" key="6">
    <source>
        <dbReference type="ARBA" id="ARBA00023136"/>
    </source>
</evidence>
<keyword evidence="10" id="KW-1185">Reference proteome</keyword>
<evidence type="ECO:0000256" key="1">
    <source>
        <dbReference type="ARBA" id="ARBA00004162"/>
    </source>
</evidence>
<evidence type="ECO:0000256" key="3">
    <source>
        <dbReference type="ARBA" id="ARBA00022475"/>
    </source>
</evidence>
<dbReference type="EMBL" id="JYFE01000009">
    <property type="protein sequence ID" value="KIT17911.1"/>
    <property type="molecule type" value="Genomic_DNA"/>
</dbReference>
<keyword evidence="3" id="KW-1003">Cell membrane</keyword>
<keyword evidence="7" id="KW-0653">Protein transport</keyword>
<dbReference type="PATRIC" id="fig|935700.4.peg.360"/>
<feature type="transmembrane region" description="Helical" evidence="8">
    <location>
        <begin position="21"/>
        <end position="42"/>
    </location>
</feature>
<keyword evidence="6 8" id="KW-0472">Membrane</keyword>